<dbReference type="GO" id="GO:0005911">
    <property type="term" value="C:cell-cell junction"/>
    <property type="evidence" value="ECO:0007669"/>
    <property type="project" value="TreeGrafter"/>
</dbReference>
<dbReference type="InterPro" id="IPR051275">
    <property type="entry name" value="Cell_adhesion_signaling"/>
</dbReference>
<dbReference type="SMART" id="SM00409">
    <property type="entry name" value="IG"/>
    <property type="match status" value="2"/>
</dbReference>
<dbReference type="InterPro" id="IPR007110">
    <property type="entry name" value="Ig-like_dom"/>
</dbReference>
<dbReference type="AlphaFoldDB" id="A0A8B6CSZ4"/>
<dbReference type="InterPro" id="IPR013151">
    <property type="entry name" value="Immunoglobulin_dom"/>
</dbReference>
<proteinExistence type="predicted"/>
<dbReference type="GO" id="GO:0005886">
    <property type="term" value="C:plasma membrane"/>
    <property type="evidence" value="ECO:0007669"/>
    <property type="project" value="TreeGrafter"/>
</dbReference>
<dbReference type="Pfam" id="PF00047">
    <property type="entry name" value="ig"/>
    <property type="match status" value="1"/>
</dbReference>
<name>A0A8B6CSZ4_MYTGA</name>
<evidence type="ECO:0000256" key="1">
    <source>
        <dbReference type="ARBA" id="ARBA00004479"/>
    </source>
</evidence>
<keyword evidence="9" id="KW-1185">Reference proteome</keyword>
<accession>A0A8B6CSZ4</accession>
<reference evidence="8" key="1">
    <citation type="submission" date="2018-11" db="EMBL/GenBank/DDBJ databases">
        <authorList>
            <person name="Alioto T."/>
            <person name="Alioto T."/>
        </authorList>
    </citation>
    <scope>NUCLEOTIDE SEQUENCE</scope>
</reference>
<evidence type="ECO:0000256" key="2">
    <source>
        <dbReference type="ARBA" id="ARBA00023136"/>
    </source>
</evidence>
<comment type="subcellular location">
    <subcellularLocation>
        <location evidence="1">Membrane</location>
        <topology evidence="1">Single-pass type I membrane protein</topology>
    </subcellularLocation>
</comment>
<evidence type="ECO:0000256" key="5">
    <source>
        <dbReference type="ARBA" id="ARBA00023319"/>
    </source>
</evidence>
<sequence>MKTTYLRYSWQLLTVLLFQTGCVQLITISNDPTTKETSAMLHGDKRQHPFRKYTLGIKNTISKQIGNLNQEPRSKFPDNSFISNGPHLTVRCTPNKVYEGQSATLCCSSNSRLTTIDLWWDLNSLLLSSKHDTNVLCHKIVNVSRYNSGGYRCYAENKFAIVNAGVKLKVLYPPDIPDQHVQLTENNVSRNLHCLAHGVPEVFIYGQWEHVSFFGEHIRYLDSTTHGRVALPHIAKKINRYQDSGIYICTASNGVVDRSGNSFQNGTVYVIANGPPVFVEKIKNKQYGNLGEIFKLKFVLYTKSEIIWYKVKSENQDIAASMQVTSVNGTTIFHGTEITVEAIQVVLSFKISNNNNSHMYTVTIYNGYGNSSFAVEIELVTTEENITYGTKVAIIVIFVMLVSGVPVLVAAGQPAPVENIVYQDAIVFRPIPFEANGEIIEYNYETYSHEENIRPLTGQLNYSDVYFQPSTSQDVRIRGIENRTVYSEVINSERSSGVIETRSISCSDEEDFDDIEGFENFIDRSED</sequence>
<keyword evidence="4" id="KW-0325">Glycoprotein</keyword>
<keyword evidence="5" id="KW-0393">Immunoglobulin domain</keyword>
<keyword evidence="2" id="KW-0472">Membrane</keyword>
<evidence type="ECO:0000256" key="6">
    <source>
        <dbReference type="SAM" id="SignalP"/>
    </source>
</evidence>
<organism evidence="8 9">
    <name type="scientific">Mytilus galloprovincialis</name>
    <name type="common">Mediterranean mussel</name>
    <dbReference type="NCBI Taxonomy" id="29158"/>
    <lineage>
        <taxon>Eukaryota</taxon>
        <taxon>Metazoa</taxon>
        <taxon>Spiralia</taxon>
        <taxon>Lophotrochozoa</taxon>
        <taxon>Mollusca</taxon>
        <taxon>Bivalvia</taxon>
        <taxon>Autobranchia</taxon>
        <taxon>Pteriomorphia</taxon>
        <taxon>Mytilida</taxon>
        <taxon>Mytiloidea</taxon>
        <taxon>Mytilidae</taxon>
        <taxon>Mytilinae</taxon>
        <taxon>Mytilus</taxon>
    </lineage>
</organism>
<dbReference type="GO" id="GO:0098609">
    <property type="term" value="P:cell-cell adhesion"/>
    <property type="evidence" value="ECO:0007669"/>
    <property type="project" value="TreeGrafter"/>
</dbReference>
<evidence type="ECO:0000256" key="3">
    <source>
        <dbReference type="ARBA" id="ARBA00023157"/>
    </source>
</evidence>
<evidence type="ECO:0000259" key="7">
    <source>
        <dbReference type="PROSITE" id="PS50835"/>
    </source>
</evidence>
<protein>
    <recommendedName>
        <fullName evidence="7">Ig-like domain-containing protein</fullName>
    </recommendedName>
</protein>
<dbReference type="PANTHER" id="PTHR11640">
    <property type="entry name" value="NEPHRIN"/>
    <property type="match status" value="1"/>
</dbReference>
<evidence type="ECO:0000313" key="9">
    <source>
        <dbReference type="Proteomes" id="UP000596742"/>
    </source>
</evidence>
<dbReference type="InterPro" id="IPR003599">
    <property type="entry name" value="Ig_sub"/>
</dbReference>
<feature type="domain" description="Ig-like" evidence="7">
    <location>
        <begin position="86"/>
        <end position="169"/>
    </location>
</feature>
<feature type="domain" description="Ig-like" evidence="7">
    <location>
        <begin position="174"/>
        <end position="269"/>
    </location>
</feature>
<keyword evidence="6" id="KW-0732">Signal</keyword>
<keyword evidence="3" id="KW-1015">Disulfide bond</keyword>
<gene>
    <name evidence="8" type="ORF">MGAL_10B019420</name>
</gene>
<evidence type="ECO:0000256" key="4">
    <source>
        <dbReference type="ARBA" id="ARBA00023180"/>
    </source>
</evidence>
<dbReference type="PANTHER" id="PTHR11640:SF31">
    <property type="entry name" value="IRREGULAR CHIASM C-ROUGHEST PROTEIN-RELATED"/>
    <property type="match status" value="1"/>
</dbReference>
<feature type="signal peptide" evidence="6">
    <location>
        <begin position="1"/>
        <end position="25"/>
    </location>
</feature>
<dbReference type="InterPro" id="IPR013783">
    <property type="entry name" value="Ig-like_fold"/>
</dbReference>
<dbReference type="SUPFAM" id="SSF48726">
    <property type="entry name" value="Immunoglobulin"/>
    <property type="match status" value="1"/>
</dbReference>
<evidence type="ECO:0000313" key="8">
    <source>
        <dbReference type="EMBL" id="VDI10009.1"/>
    </source>
</evidence>
<dbReference type="Gene3D" id="2.60.40.10">
    <property type="entry name" value="Immunoglobulins"/>
    <property type="match status" value="1"/>
</dbReference>
<dbReference type="EMBL" id="UYJE01002360">
    <property type="protein sequence ID" value="VDI10009.1"/>
    <property type="molecule type" value="Genomic_DNA"/>
</dbReference>
<dbReference type="InterPro" id="IPR036179">
    <property type="entry name" value="Ig-like_dom_sf"/>
</dbReference>
<feature type="chain" id="PRO_5032375086" description="Ig-like domain-containing protein" evidence="6">
    <location>
        <begin position="26"/>
        <end position="527"/>
    </location>
</feature>
<dbReference type="PROSITE" id="PS50835">
    <property type="entry name" value="IG_LIKE"/>
    <property type="match status" value="2"/>
</dbReference>
<comment type="caution">
    <text evidence="8">The sequence shown here is derived from an EMBL/GenBank/DDBJ whole genome shotgun (WGS) entry which is preliminary data.</text>
</comment>
<dbReference type="GO" id="GO:0050839">
    <property type="term" value="F:cell adhesion molecule binding"/>
    <property type="evidence" value="ECO:0007669"/>
    <property type="project" value="TreeGrafter"/>
</dbReference>
<dbReference type="OrthoDB" id="6143670at2759"/>
<dbReference type="Proteomes" id="UP000596742">
    <property type="component" value="Unassembled WGS sequence"/>
</dbReference>